<evidence type="ECO:0000256" key="1">
    <source>
        <dbReference type="SAM" id="SignalP"/>
    </source>
</evidence>
<dbReference type="AlphaFoldDB" id="A0AAN5C4U9"/>
<accession>A0AAN5C4U9</accession>
<evidence type="ECO:0000313" key="2">
    <source>
        <dbReference type="EMBL" id="GMR30725.1"/>
    </source>
</evidence>
<feature type="non-terminal residue" evidence="2">
    <location>
        <position position="303"/>
    </location>
</feature>
<evidence type="ECO:0000313" key="3">
    <source>
        <dbReference type="Proteomes" id="UP001328107"/>
    </source>
</evidence>
<sequence length="303" mass="31573">MRLTIILLISLASVDAGVTFAKSEVLDNDDLKGVNAVASFRCSAGCRVFSPTQSDTIAIFEGANIKKSLRDLSATTKGAELPGGTYQLKNTGLADQPFVFFAVERGAANYDSPVHYVTSTIPLALDITAAGPHTILSSSGSINFMLFSNFDKDSLPSVYAAGFDSIGSCKPVFKPKSLVTLAHTAFPVNSPIATINFNKAGGTLGVSGETSQSDIGEDSSAVFVSPGYVGCPAIPSVGDSLYTLLPRVTGIEQHAMASNSNGLSLSISGHYNIAKESDAIALTVNGQTKKLYGKNSIADKSDN</sequence>
<keyword evidence="1" id="KW-0732">Signal</keyword>
<dbReference type="Proteomes" id="UP001328107">
    <property type="component" value="Unassembled WGS sequence"/>
</dbReference>
<reference evidence="3" key="1">
    <citation type="submission" date="2022-10" db="EMBL/GenBank/DDBJ databases">
        <title>Genome assembly of Pristionchus species.</title>
        <authorList>
            <person name="Yoshida K."/>
            <person name="Sommer R.J."/>
        </authorList>
    </citation>
    <scope>NUCLEOTIDE SEQUENCE [LARGE SCALE GENOMIC DNA]</scope>
    <source>
        <strain evidence="3">RS5460</strain>
    </source>
</reference>
<gene>
    <name evidence="2" type="ORF">PMAYCL1PPCAC_00920</name>
</gene>
<comment type="caution">
    <text evidence="2">The sequence shown here is derived from an EMBL/GenBank/DDBJ whole genome shotgun (WGS) entry which is preliminary data.</text>
</comment>
<feature type="signal peptide" evidence="1">
    <location>
        <begin position="1"/>
        <end position="16"/>
    </location>
</feature>
<keyword evidence="3" id="KW-1185">Reference proteome</keyword>
<organism evidence="2 3">
    <name type="scientific">Pristionchus mayeri</name>
    <dbReference type="NCBI Taxonomy" id="1317129"/>
    <lineage>
        <taxon>Eukaryota</taxon>
        <taxon>Metazoa</taxon>
        <taxon>Ecdysozoa</taxon>
        <taxon>Nematoda</taxon>
        <taxon>Chromadorea</taxon>
        <taxon>Rhabditida</taxon>
        <taxon>Rhabditina</taxon>
        <taxon>Diplogasteromorpha</taxon>
        <taxon>Diplogasteroidea</taxon>
        <taxon>Neodiplogasteridae</taxon>
        <taxon>Pristionchus</taxon>
    </lineage>
</organism>
<dbReference type="EMBL" id="BTRK01000001">
    <property type="protein sequence ID" value="GMR30725.1"/>
    <property type="molecule type" value="Genomic_DNA"/>
</dbReference>
<feature type="chain" id="PRO_5043016758" evidence="1">
    <location>
        <begin position="17"/>
        <end position="303"/>
    </location>
</feature>
<protein>
    <submittedName>
        <fullName evidence="2">Uncharacterized protein</fullName>
    </submittedName>
</protein>
<name>A0AAN5C4U9_9BILA</name>
<proteinExistence type="predicted"/>